<evidence type="ECO:0000256" key="1">
    <source>
        <dbReference type="ARBA" id="ARBA00022574"/>
    </source>
</evidence>
<dbReference type="PANTHER" id="PTHR19848:SF8">
    <property type="entry name" value="F-BOX AND WD REPEAT DOMAIN CONTAINING 7"/>
    <property type="match status" value="1"/>
</dbReference>
<dbReference type="AlphaFoldDB" id="A0A9W9A5N2"/>
<dbReference type="PROSITE" id="PS00678">
    <property type="entry name" value="WD_REPEATS_1"/>
    <property type="match status" value="2"/>
</dbReference>
<dbReference type="SUPFAM" id="SSF50998">
    <property type="entry name" value="Quinoprotein alcohol dehydrogenase-like"/>
    <property type="match status" value="1"/>
</dbReference>
<dbReference type="Proteomes" id="UP001150266">
    <property type="component" value="Unassembled WGS sequence"/>
</dbReference>
<dbReference type="EMBL" id="JAOTPV010000015">
    <property type="protein sequence ID" value="KAJ4474986.1"/>
    <property type="molecule type" value="Genomic_DNA"/>
</dbReference>
<dbReference type="PROSITE" id="PS50294">
    <property type="entry name" value="WD_REPEATS_REGION"/>
    <property type="match status" value="5"/>
</dbReference>
<name>A0A9W9A5N2_9AGAR</name>
<dbReference type="InterPro" id="IPR011047">
    <property type="entry name" value="Quinoprotein_ADH-like_sf"/>
</dbReference>
<dbReference type="InterPro" id="IPR015943">
    <property type="entry name" value="WD40/YVTN_repeat-like_dom_sf"/>
</dbReference>
<feature type="repeat" description="WD" evidence="3">
    <location>
        <begin position="475"/>
        <end position="511"/>
    </location>
</feature>
<dbReference type="PRINTS" id="PR00320">
    <property type="entry name" value="GPROTEINBRPT"/>
</dbReference>
<keyword evidence="1 3" id="KW-0853">WD repeat</keyword>
<sequence length="534" mass="58082">MSIQNIVDVALPALGHAQTWYSALSNSDTDRTNALLNDAQRFTLEFFEPIKEGSGQNYYSALLLSPPCALTHTYKSEIMPGIIFVKGGQRAWGPCLRSMHGHKRLIKSISCSPDGKSIASGSCDQTIRVWDAVSGSTLATLTGHTQYINSTNFSPDGEKIISASDDGTIRVWEHTTDVNFHILKGHAASVCAATFSRDSAYLLSASRDGTVRVWSSETGEVLSTLQGDNPFLDAEFDPAAQTVVVGDGGGRLALWDWHHDVASSDIYHHADVVTKVHFNHDGTRIVSCSHDKTAKVFTRSGEVLCILQCQGSATQFYNALFSEDGTHLWTSDHFMRLWNITTGEMVASFNTQGGAIKALAFFPGQKRVAFGMMDYSIRIWDIDLATNISPLADDHKEGVTCFALSKNSQYLVSSSYDGTARVWNTDSGVLVTALNHPLGSHVVCVCVDIDGSRIASAADKSIYIWNAEGTHLATLEGHTSSVLTVAFSPTQNHIASGAGGYDNSVCIWNIRDQTVSWMVNFDLCRITGGSMNTW</sequence>
<feature type="repeat" description="WD" evidence="3">
    <location>
        <begin position="183"/>
        <end position="224"/>
    </location>
</feature>
<evidence type="ECO:0000313" key="5">
    <source>
        <dbReference type="Proteomes" id="UP001150266"/>
    </source>
</evidence>
<feature type="repeat" description="WD" evidence="3">
    <location>
        <begin position="141"/>
        <end position="173"/>
    </location>
</feature>
<feature type="repeat" description="WD" evidence="3">
    <location>
        <begin position="392"/>
        <end position="433"/>
    </location>
</feature>
<dbReference type="InterPro" id="IPR019775">
    <property type="entry name" value="WD40_repeat_CS"/>
</dbReference>
<gene>
    <name evidence="4" type="ORF">J3R30DRAFT_632603</name>
</gene>
<dbReference type="InterPro" id="IPR020472">
    <property type="entry name" value="WD40_PAC1"/>
</dbReference>
<keyword evidence="5" id="KW-1185">Reference proteome</keyword>
<accession>A0A9W9A5N2</accession>
<protein>
    <submittedName>
        <fullName evidence="4">Quinon protein alcohol dehydrogenase-like superfamily</fullName>
    </submittedName>
</protein>
<evidence type="ECO:0000313" key="4">
    <source>
        <dbReference type="EMBL" id="KAJ4474986.1"/>
    </source>
</evidence>
<dbReference type="Pfam" id="PF00400">
    <property type="entry name" value="WD40"/>
    <property type="match status" value="8"/>
</dbReference>
<evidence type="ECO:0000256" key="3">
    <source>
        <dbReference type="PROSITE-ProRule" id="PRU00221"/>
    </source>
</evidence>
<feature type="repeat" description="WD" evidence="3">
    <location>
        <begin position="349"/>
        <end position="390"/>
    </location>
</feature>
<dbReference type="Gene3D" id="2.130.10.10">
    <property type="entry name" value="YVTN repeat-like/Quinoprotein amine dehydrogenase"/>
    <property type="match status" value="4"/>
</dbReference>
<evidence type="ECO:0000256" key="2">
    <source>
        <dbReference type="ARBA" id="ARBA00022737"/>
    </source>
</evidence>
<dbReference type="PANTHER" id="PTHR19848">
    <property type="entry name" value="WD40 REPEAT PROTEIN"/>
    <property type="match status" value="1"/>
</dbReference>
<dbReference type="CDD" id="cd00200">
    <property type="entry name" value="WD40"/>
    <property type="match status" value="1"/>
</dbReference>
<comment type="caution">
    <text evidence="4">The sequence shown here is derived from an EMBL/GenBank/DDBJ whole genome shotgun (WGS) entry which is preliminary data.</text>
</comment>
<proteinExistence type="predicted"/>
<organism evidence="4 5">
    <name type="scientific">Lentinula aciculospora</name>
    <dbReference type="NCBI Taxonomy" id="153920"/>
    <lineage>
        <taxon>Eukaryota</taxon>
        <taxon>Fungi</taxon>
        <taxon>Dikarya</taxon>
        <taxon>Basidiomycota</taxon>
        <taxon>Agaricomycotina</taxon>
        <taxon>Agaricomycetes</taxon>
        <taxon>Agaricomycetidae</taxon>
        <taxon>Agaricales</taxon>
        <taxon>Marasmiineae</taxon>
        <taxon>Omphalotaceae</taxon>
        <taxon>Lentinula</taxon>
    </lineage>
</organism>
<keyword evidence="2" id="KW-0677">Repeat</keyword>
<dbReference type="InterPro" id="IPR001680">
    <property type="entry name" value="WD40_rpt"/>
</dbReference>
<dbReference type="OrthoDB" id="3027122at2759"/>
<reference evidence="4" key="1">
    <citation type="submission" date="2022-08" db="EMBL/GenBank/DDBJ databases">
        <title>A Global Phylogenomic Analysis of the Shiitake Genus Lentinula.</title>
        <authorList>
            <consortium name="DOE Joint Genome Institute"/>
            <person name="Sierra-Patev S."/>
            <person name="Min B."/>
            <person name="Naranjo-Ortiz M."/>
            <person name="Looney B."/>
            <person name="Konkel Z."/>
            <person name="Slot J.C."/>
            <person name="Sakamoto Y."/>
            <person name="Steenwyk J.L."/>
            <person name="Rokas A."/>
            <person name="Carro J."/>
            <person name="Camarero S."/>
            <person name="Ferreira P."/>
            <person name="Molpeceres G."/>
            <person name="Ruiz-Duenas F.J."/>
            <person name="Serrano A."/>
            <person name="Henrissat B."/>
            <person name="Drula E."/>
            <person name="Hughes K.W."/>
            <person name="Mata J.L."/>
            <person name="Ishikawa N.K."/>
            <person name="Vargas-Isla R."/>
            <person name="Ushijima S."/>
            <person name="Smith C.A."/>
            <person name="Ahrendt S."/>
            <person name="Andreopoulos W."/>
            <person name="He G."/>
            <person name="Labutti K."/>
            <person name="Lipzen A."/>
            <person name="Ng V."/>
            <person name="Riley R."/>
            <person name="Sandor L."/>
            <person name="Barry K."/>
            <person name="Martinez A.T."/>
            <person name="Xiao Y."/>
            <person name="Gibbons J.G."/>
            <person name="Terashima K."/>
            <person name="Grigoriev I.V."/>
            <person name="Hibbett D.S."/>
        </authorList>
    </citation>
    <scope>NUCLEOTIDE SEQUENCE</scope>
    <source>
        <strain evidence="4">JLM2183</strain>
    </source>
</reference>
<feature type="repeat" description="WD" evidence="3">
    <location>
        <begin position="99"/>
        <end position="140"/>
    </location>
</feature>
<dbReference type="SMART" id="SM00320">
    <property type="entry name" value="WD40"/>
    <property type="match status" value="10"/>
</dbReference>
<dbReference type="PROSITE" id="PS50082">
    <property type="entry name" value="WD_REPEATS_2"/>
    <property type="match status" value="6"/>
</dbReference>